<evidence type="ECO:0000313" key="2">
    <source>
        <dbReference type="Proteomes" id="UP000005237"/>
    </source>
</evidence>
<dbReference type="Proteomes" id="UP000005237">
    <property type="component" value="Unassembled WGS sequence"/>
</dbReference>
<reference evidence="2" key="1">
    <citation type="submission" date="2010-08" db="EMBL/GenBank/DDBJ databases">
        <authorList>
            <consortium name="Caenorhabditis japonica Sequencing Consortium"/>
            <person name="Wilson R.K."/>
        </authorList>
    </citation>
    <scope>NUCLEOTIDE SEQUENCE [LARGE SCALE GENOMIC DNA]</scope>
    <source>
        <strain evidence="2">DF5081</strain>
    </source>
</reference>
<keyword evidence="2" id="KW-1185">Reference proteome</keyword>
<organism evidence="1 2">
    <name type="scientific">Caenorhabditis japonica</name>
    <dbReference type="NCBI Taxonomy" id="281687"/>
    <lineage>
        <taxon>Eukaryota</taxon>
        <taxon>Metazoa</taxon>
        <taxon>Ecdysozoa</taxon>
        <taxon>Nematoda</taxon>
        <taxon>Chromadorea</taxon>
        <taxon>Rhabditida</taxon>
        <taxon>Rhabditina</taxon>
        <taxon>Rhabditomorpha</taxon>
        <taxon>Rhabditoidea</taxon>
        <taxon>Rhabditidae</taxon>
        <taxon>Peloderinae</taxon>
        <taxon>Caenorhabditis</taxon>
    </lineage>
</organism>
<accession>A0A8R1DIG4</accession>
<name>A0A8R1DIG4_CAEJA</name>
<proteinExistence type="predicted"/>
<protein>
    <submittedName>
        <fullName evidence="1">Uncharacterized protein</fullName>
    </submittedName>
</protein>
<sequence>MPGEFHSFSQPGDIFTSSIWHEGRRYSSLRTNFSDDRNVEYLDGIMSRFGKVCGFFMDRDQSNIRAIIEPYKITNQHLLSLTSLLMQEGLPRDHCQTILDSLYDSQFGSIFTAKQPHTVIDVKFIVGHAIVVNTNSTPVVLPVSTRPAPS</sequence>
<reference evidence="1" key="2">
    <citation type="submission" date="2022-06" db="UniProtKB">
        <authorList>
            <consortium name="EnsemblMetazoa"/>
        </authorList>
    </citation>
    <scope>IDENTIFICATION</scope>
    <source>
        <strain evidence="1">DF5081</strain>
    </source>
</reference>
<dbReference type="EnsemblMetazoa" id="CJA03004.1">
    <property type="protein sequence ID" value="CJA03004.1"/>
    <property type="gene ID" value="WBGene00122208"/>
</dbReference>
<evidence type="ECO:0000313" key="1">
    <source>
        <dbReference type="EnsemblMetazoa" id="CJA03004.1"/>
    </source>
</evidence>
<dbReference type="AlphaFoldDB" id="A0A8R1DIG4"/>